<dbReference type="SUPFAM" id="SSF51735">
    <property type="entry name" value="NAD(P)-binding Rossmann-fold domains"/>
    <property type="match status" value="1"/>
</dbReference>
<evidence type="ECO:0000313" key="4">
    <source>
        <dbReference type="Proteomes" id="UP000006844"/>
    </source>
</evidence>
<dbReference type="AlphaFoldDB" id="E8V2N4"/>
<feature type="domain" description="Gfo/Idh/MocA-like oxidoreductase bacterial type C-terminal" evidence="2">
    <location>
        <begin position="385"/>
        <end position="456"/>
    </location>
</feature>
<dbReference type="PROSITE" id="PS51318">
    <property type="entry name" value="TAT"/>
    <property type="match status" value="1"/>
</dbReference>
<dbReference type="eggNOG" id="COG0673">
    <property type="taxonomic scope" value="Bacteria"/>
</dbReference>
<dbReference type="Gene3D" id="3.30.360.10">
    <property type="entry name" value="Dihydrodipicolinate Reductase, domain 2"/>
    <property type="match status" value="1"/>
</dbReference>
<sequence length="468" mass="51886">MDESRREFLKTGAKSVAAVAAAEGFGKWGSAQKRVGANDRVRVAIVGLRARGENHIKGYAALPNVEIAALCDIDDTVLTEHAAKVRKLGHQPKTYKDIRKLLEDKSIDAISIATPHHWHALMMIWACQAGKDVYVEKPCSHNLWEGGQMVKAAAKYNRIVQHGTQTRSNVGVMDAIQKIRDQQILGDVYLSRGLCFKWRDTIGRTPISPVPPGVDYDLWTGPAPSLPFTKNHFHYNWHWFWNYGNGDLGNQGIHQLDVARWGLGLGFPDKISAIGGHVMFDDDQETPNTLNCAFEYKRLNKKPVLLEFEVRHWMTNHEAGIGAARPANAVVGETAVGGMGPLEGSYNSVGNIFYGPKGYLAIDNVAGYQTFFGRDQKPGPSKADGPEDHFANFIACVVSRKKEDLRAPIEDGHISSGLAHLANVSYRLGRTLDFDPQTQLVQNDEEANRLLRGADRGYRRPFVVPELV</sequence>
<feature type="domain" description="Gfo/Idh/MocA-like oxidoreductase N-terminal" evidence="1">
    <location>
        <begin position="41"/>
        <end position="163"/>
    </location>
</feature>
<dbReference type="Gene3D" id="3.40.50.720">
    <property type="entry name" value="NAD(P)-binding Rossmann-like Domain"/>
    <property type="match status" value="1"/>
</dbReference>
<name>E8V2N4_TERSS</name>
<proteinExistence type="predicted"/>
<dbReference type="RefSeq" id="WP_013569242.1">
    <property type="nucleotide sequence ID" value="NC_014963.1"/>
</dbReference>
<dbReference type="Pfam" id="PF19051">
    <property type="entry name" value="GFO_IDH_MocA_C2"/>
    <property type="match status" value="2"/>
</dbReference>
<dbReference type="Proteomes" id="UP000006844">
    <property type="component" value="Chromosome"/>
</dbReference>
<dbReference type="InterPro" id="IPR050463">
    <property type="entry name" value="Gfo/Idh/MocA_oxidrdct_glycsds"/>
</dbReference>
<dbReference type="Pfam" id="PF01408">
    <property type="entry name" value="GFO_IDH_MocA"/>
    <property type="match status" value="1"/>
</dbReference>
<feature type="domain" description="Gfo/Idh/MocA-like oxidoreductase bacterial type C-terminal" evidence="2">
    <location>
        <begin position="176"/>
        <end position="264"/>
    </location>
</feature>
<evidence type="ECO:0000259" key="1">
    <source>
        <dbReference type="Pfam" id="PF01408"/>
    </source>
</evidence>
<protein>
    <submittedName>
        <fullName evidence="3">Oxidoreductase domain protein</fullName>
    </submittedName>
</protein>
<dbReference type="InterPro" id="IPR006311">
    <property type="entry name" value="TAT_signal"/>
</dbReference>
<dbReference type="PANTHER" id="PTHR43818:SF5">
    <property type="entry name" value="OXIDOREDUCTASE FAMILY PROTEIN"/>
    <property type="match status" value="1"/>
</dbReference>
<dbReference type="STRING" id="401053.AciPR4_2735"/>
<dbReference type="InterPro" id="IPR000683">
    <property type="entry name" value="Gfo/Idh/MocA-like_OxRdtase_N"/>
</dbReference>
<gene>
    <name evidence="3" type="ordered locus">AciPR4_2735</name>
</gene>
<evidence type="ECO:0000259" key="2">
    <source>
        <dbReference type="Pfam" id="PF19051"/>
    </source>
</evidence>
<dbReference type="KEGG" id="tsa:AciPR4_2735"/>
<keyword evidence="4" id="KW-1185">Reference proteome</keyword>
<dbReference type="SUPFAM" id="SSF55347">
    <property type="entry name" value="Glyceraldehyde-3-phosphate dehydrogenase-like, C-terminal domain"/>
    <property type="match status" value="1"/>
</dbReference>
<dbReference type="OrthoDB" id="9792935at2"/>
<accession>E8V2N4</accession>
<reference evidence="3 4" key="1">
    <citation type="journal article" date="2012" name="Stand. Genomic Sci.">
        <title>Complete genome sequence of Terriglobus saanensis type strain SP1PR4(T), an Acidobacteria from tundra soil.</title>
        <authorList>
            <person name="Rawat S.R."/>
            <person name="Mannisto M.K."/>
            <person name="Starovoytov V."/>
            <person name="Goodwin L."/>
            <person name="Nolan M."/>
            <person name="Hauser L."/>
            <person name="Land M."/>
            <person name="Davenport K.W."/>
            <person name="Woyke T."/>
            <person name="Haggblom M.M."/>
        </authorList>
    </citation>
    <scope>NUCLEOTIDE SEQUENCE</scope>
    <source>
        <strain evidence="4">ATCC BAA-1853 / DSM 23119 / SP1PR4</strain>
    </source>
</reference>
<dbReference type="EMBL" id="CP002467">
    <property type="protein sequence ID" value="ADV83509.1"/>
    <property type="molecule type" value="Genomic_DNA"/>
</dbReference>
<dbReference type="InterPro" id="IPR036291">
    <property type="entry name" value="NAD(P)-bd_dom_sf"/>
</dbReference>
<organism evidence="3 4">
    <name type="scientific">Terriglobus saanensis (strain ATCC BAA-1853 / DSM 23119 / SP1PR4)</name>
    <dbReference type="NCBI Taxonomy" id="401053"/>
    <lineage>
        <taxon>Bacteria</taxon>
        <taxon>Pseudomonadati</taxon>
        <taxon>Acidobacteriota</taxon>
        <taxon>Terriglobia</taxon>
        <taxon>Terriglobales</taxon>
        <taxon>Acidobacteriaceae</taxon>
        <taxon>Terriglobus</taxon>
    </lineage>
</organism>
<evidence type="ECO:0000313" key="3">
    <source>
        <dbReference type="EMBL" id="ADV83509.1"/>
    </source>
</evidence>
<dbReference type="PANTHER" id="PTHR43818">
    <property type="entry name" value="BCDNA.GH03377"/>
    <property type="match status" value="1"/>
</dbReference>
<dbReference type="InterPro" id="IPR043906">
    <property type="entry name" value="Gfo/Idh/MocA_OxRdtase_bact_C"/>
</dbReference>
<dbReference type="GO" id="GO:0000166">
    <property type="term" value="F:nucleotide binding"/>
    <property type="evidence" value="ECO:0007669"/>
    <property type="project" value="InterPro"/>
</dbReference>
<dbReference type="HOGENOM" id="CLU_023194_24_0_0"/>